<evidence type="ECO:0000256" key="1">
    <source>
        <dbReference type="SAM" id="MobiDB-lite"/>
    </source>
</evidence>
<dbReference type="KEGG" id="pus:CKA81_04030"/>
<dbReference type="PIRSF" id="PIRSF010256">
    <property type="entry name" value="CoxE_vWa"/>
    <property type="match status" value="1"/>
</dbReference>
<dbReference type="AlphaFoldDB" id="A0A410G9W7"/>
<dbReference type="PANTHER" id="PTHR39338">
    <property type="entry name" value="BLL5662 PROTEIN-RELATED"/>
    <property type="match status" value="1"/>
</dbReference>
<dbReference type="InterPro" id="IPR036465">
    <property type="entry name" value="vWFA_dom_sf"/>
</dbReference>
<dbReference type="SUPFAM" id="SSF53300">
    <property type="entry name" value="vWA-like"/>
    <property type="match status" value="1"/>
</dbReference>
<reference evidence="2 3" key="1">
    <citation type="submission" date="2017-08" db="EMBL/GenBank/DDBJ databases">
        <authorList>
            <person name="Park S.-J."/>
            <person name="Kim H."/>
        </authorList>
    </citation>
    <scope>NUCLEOTIDE SEQUENCE [LARGE SCALE GENOMIC DNA]</scope>
    <source>
        <strain evidence="3">ye3</strain>
    </source>
</reference>
<dbReference type="Pfam" id="PF05762">
    <property type="entry name" value="VWA_CoxE"/>
    <property type="match status" value="1"/>
</dbReference>
<evidence type="ECO:0000313" key="3">
    <source>
        <dbReference type="Proteomes" id="UP000283474"/>
    </source>
</evidence>
<dbReference type="RefSeq" id="WP_128354155.1">
    <property type="nucleotide sequence ID" value="NZ_CP022987.1"/>
</dbReference>
<dbReference type="InterPro" id="IPR011195">
    <property type="entry name" value="UCP010256"/>
</dbReference>
<feature type="compositionally biased region" description="Polar residues" evidence="1">
    <location>
        <begin position="99"/>
        <end position="108"/>
    </location>
</feature>
<protein>
    <submittedName>
        <fullName evidence="2">Carbon monoxide dehydrogenase</fullName>
    </submittedName>
</protein>
<organism evidence="2 3">
    <name type="scientific">Pollutimonas thiosulfatoxidans</name>
    <dbReference type="NCBI Taxonomy" id="2028345"/>
    <lineage>
        <taxon>Bacteria</taxon>
        <taxon>Pseudomonadati</taxon>
        <taxon>Pseudomonadota</taxon>
        <taxon>Betaproteobacteria</taxon>
        <taxon>Burkholderiales</taxon>
        <taxon>Alcaligenaceae</taxon>
        <taxon>Pollutimonas</taxon>
    </lineage>
</organism>
<name>A0A410G9W7_9BURK</name>
<sequence length="396" mass="44025">MLTAIQQDTLRITPLASQLQGRYLGFAGFLRANGYKHADAPAAVQALAYAGQLDRNIARWTLRSILCKCQQEWRQFDDLFDIWFLPDPPPRRTEIRTSGGPSVDTSLASALPDHTEGVPLDDGSGSGYGEDAPGGARSEGASSQEALKRTDFRHMQDPDSVRALDALLQSFAKRLRQIELRRDQASARGRRLDLARCLRRSVSHGGLPLELAWRKRQKQRPRLILLLDVSRSMSLYSFFYLRLARILTSLLTDVHCFIFHTQLVGIAQALRDPDPVRAQESLHLLSSGWAGGTRIGASLEQFNRDHARRLLHARSCVLIASDGYDTDPADSITTALTAIRRQTRRILWLNPLASRPGYTPTSACMQAALPFIDGLLPAGNLASLEKALPDILRICR</sequence>
<keyword evidence="3" id="KW-1185">Reference proteome</keyword>
<gene>
    <name evidence="2" type="ORF">CKA81_04030</name>
</gene>
<dbReference type="Proteomes" id="UP000283474">
    <property type="component" value="Chromosome"/>
</dbReference>
<dbReference type="EMBL" id="CP022987">
    <property type="protein sequence ID" value="QAA93100.1"/>
    <property type="molecule type" value="Genomic_DNA"/>
</dbReference>
<accession>A0A410G9W7</accession>
<proteinExistence type="predicted"/>
<dbReference type="OrthoDB" id="9790469at2"/>
<dbReference type="CDD" id="cd00198">
    <property type="entry name" value="vWFA"/>
    <property type="match status" value="1"/>
</dbReference>
<dbReference type="InterPro" id="IPR008912">
    <property type="entry name" value="Uncharacterised_CoxE"/>
</dbReference>
<feature type="region of interest" description="Disordered" evidence="1">
    <location>
        <begin position="91"/>
        <end position="145"/>
    </location>
</feature>
<evidence type="ECO:0000313" key="2">
    <source>
        <dbReference type="EMBL" id="QAA93100.1"/>
    </source>
</evidence>
<dbReference type="PANTHER" id="PTHR39338:SF6">
    <property type="entry name" value="BLL5662 PROTEIN"/>
    <property type="match status" value="1"/>
</dbReference>